<evidence type="ECO:0000256" key="4">
    <source>
        <dbReference type="ARBA" id="ARBA00023004"/>
    </source>
</evidence>
<evidence type="ECO:0000313" key="7">
    <source>
        <dbReference type="Proteomes" id="UP000623129"/>
    </source>
</evidence>
<dbReference type="InterPro" id="IPR027443">
    <property type="entry name" value="IPNS-like_sf"/>
</dbReference>
<dbReference type="Pfam" id="PF03171">
    <property type="entry name" value="2OG-FeII_Oxy"/>
    <property type="match status" value="2"/>
</dbReference>
<gene>
    <name evidence="6" type="ORF">FCM35_KLT13284</name>
</gene>
<proteinExistence type="inferred from homology"/>
<evidence type="ECO:0000256" key="2">
    <source>
        <dbReference type="ARBA" id="ARBA00022723"/>
    </source>
</evidence>
<dbReference type="PROSITE" id="PS51471">
    <property type="entry name" value="FE2OG_OXY"/>
    <property type="match status" value="2"/>
</dbReference>
<accession>A0A833QEL5</accession>
<evidence type="ECO:0000313" key="6">
    <source>
        <dbReference type="EMBL" id="KAF3322143.1"/>
    </source>
</evidence>
<comment type="caution">
    <text evidence="6">The sequence shown here is derived from an EMBL/GenBank/DDBJ whole genome shotgun (WGS) entry which is preliminary data.</text>
</comment>
<dbReference type="AlphaFoldDB" id="A0A833QEL5"/>
<dbReference type="SUPFAM" id="SSF51197">
    <property type="entry name" value="Clavaminate synthase-like"/>
    <property type="match status" value="2"/>
</dbReference>
<dbReference type="OrthoDB" id="288590at2759"/>
<dbReference type="Gene3D" id="2.60.120.330">
    <property type="entry name" value="B-lactam Antibiotic, Isopenicillin N Synthase, Chain"/>
    <property type="match status" value="2"/>
</dbReference>
<dbReference type="PANTHER" id="PTHR10209:SF859">
    <property type="entry name" value="OS03G0690500 PROTEIN"/>
    <property type="match status" value="1"/>
</dbReference>
<feature type="domain" description="Fe2OG dioxygenase" evidence="5">
    <location>
        <begin position="581"/>
        <end position="686"/>
    </location>
</feature>
<dbReference type="GO" id="GO:0046872">
    <property type="term" value="F:metal ion binding"/>
    <property type="evidence" value="ECO:0007669"/>
    <property type="project" value="UniProtKB-KW"/>
</dbReference>
<evidence type="ECO:0000256" key="1">
    <source>
        <dbReference type="ARBA" id="ARBA00008056"/>
    </source>
</evidence>
<keyword evidence="7" id="KW-1185">Reference proteome</keyword>
<dbReference type="Pfam" id="PF14226">
    <property type="entry name" value="DIOX_N"/>
    <property type="match status" value="2"/>
</dbReference>
<dbReference type="FunFam" id="2.60.120.330:FF:000005">
    <property type="entry name" value="1-aminocyclopropane-1-carboxylate oxidase homolog 1"/>
    <property type="match status" value="2"/>
</dbReference>
<reference evidence="6" key="1">
    <citation type="submission" date="2020-01" db="EMBL/GenBank/DDBJ databases">
        <title>Genome sequence of Kobresia littledalei, the first chromosome-level genome in the family Cyperaceae.</title>
        <authorList>
            <person name="Qu G."/>
        </authorList>
    </citation>
    <scope>NUCLEOTIDE SEQUENCE</scope>
    <source>
        <strain evidence="6">C.B.Clarke</strain>
        <tissue evidence="6">Leaf</tissue>
    </source>
</reference>
<dbReference type="Proteomes" id="UP000623129">
    <property type="component" value="Unassembled WGS sequence"/>
</dbReference>
<evidence type="ECO:0000259" key="5">
    <source>
        <dbReference type="PROSITE" id="PS51471"/>
    </source>
</evidence>
<protein>
    <submittedName>
        <fullName evidence="6">1-aminocyclopropane-1-carboxylate oxidase 1</fullName>
    </submittedName>
</protein>
<dbReference type="PANTHER" id="PTHR10209">
    <property type="entry name" value="OXIDOREDUCTASE, 2OG-FE II OXYGENASE FAMILY PROTEIN"/>
    <property type="match status" value="1"/>
</dbReference>
<dbReference type="InterPro" id="IPR026992">
    <property type="entry name" value="DIOX_N"/>
</dbReference>
<name>A0A833QEL5_9POAL</name>
<dbReference type="InterPro" id="IPR005123">
    <property type="entry name" value="Oxoglu/Fe-dep_dioxygenase_dom"/>
</dbReference>
<keyword evidence="4" id="KW-0408">Iron</keyword>
<dbReference type="GO" id="GO:0051213">
    <property type="term" value="F:dioxygenase activity"/>
    <property type="evidence" value="ECO:0007669"/>
    <property type="project" value="UniProtKB-ARBA"/>
</dbReference>
<dbReference type="PROSITE" id="PS51257">
    <property type="entry name" value="PROKAR_LIPOPROTEIN"/>
    <property type="match status" value="1"/>
</dbReference>
<evidence type="ECO:0000256" key="3">
    <source>
        <dbReference type="ARBA" id="ARBA00023002"/>
    </source>
</evidence>
<keyword evidence="2" id="KW-0479">Metal-binding</keyword>
<feature type="domain" description="Fe2OG dioxygenase" evidence="5">
    <location>
        <begin position="199"/>
        <end position="299"/>
    </location>
</feature>
<keyword evidence="3" id="KW-0560">Oxidoreductase</keyword>
<organism evidence="6 7">
    <name type="scientific">Carex littledalei</name>
    <dbReference type="NCBI Taxonomy" id="544730"/>
    <lineage>
        <taxon>Eukaryota</taxon>
        <taxon>Viridiplantae</taxon>
        <taxon>Streptophyta</taxon>
        <taxon>Embryophyta</taxon>
        <taxon>Tracheophyta</taxon>
        <taxon>Spermatophyta</taxon>
        <taxon>Magnoliopsida</taxon>
        <taxon>Liliopsida</taxon>
        <taxon>Poales</taxon>
        <taxon>Cyperaceae</taxon>
        <taxon>Cyperoideae</taxon>
        <taxon>Cariceae</taxon>
        <taxon>Carex</taxon>
        <taxon>Carex subgen. Euthyceras</taxon>
    </lineage>
</organism>
<dbReference type="EMBL" id="SWLB01000025">
    <property type="protein sequence ID" value="KAF3322143.1"/>
    <property type="molecule type" value="Genomic_DNA"/>
</dbReference>
<comment type="similarity">
    <text evidence="1">Belongs to the iron/ascorbate-dependent oxidoreductase family.</text>
</comment>
<sequence>MATYDRSAELHALDATKTGVQGLVAAGCTKLPRIFILPPEDRILPHHATASIPVIDISSSDRKQVIEEVLQASNEWGFLQVVGHGVPQAVMDSMLDAVRAFHEGKREEKARFYSREPDKSVKYHCNFDLYQSRVANWRDTLYCRMAPDPATAEELPDSCRDALLDYSMHVMELGNALFRLLSEALGLSPTYLTDIECNQGQILLSHYYPACPEPELAIGTSQHSDSGFLTILLQDSIGGLQIHHDGVWVDVPPVPGAFIVNIGDLLQLISNDRFKSIEHRVLAKDVGPRVSVACFFSTHFHPASTRLYGPIKELLSDGKPPLYRQTLGQTFSFITYRKRCGLQGAHASPLSTRIQLLLIKKHFNHHPNFEMAAPSVDVRGQETYDLAKELEQFQSSKAGVKGLVDSGITKIPKMFIHPMEDIPKPSELGPATALEVPVIDLTSVDDKQGHMEIVEKVEKAASSYGFFQLVNHGIPENVLDSLLEGSRAFHEGDVAVKSNLYTTDRSRKVRYFSNSRLYKSAFANWHDSLVCDFDGSLEANDIPVVCRKSIIDYKQQLLGVAKTVCELLSEALGLAKDHLASINAAQKQFVVCHYYPPCPEPDLAVGSKRHTDPSFLTILLQDSVGGLQVCNRGQWVDVSPVRGALVVNIGDLLQLVSNDKFKSVEHRVVANSTKGPRLSVATFFNPLRSEEKPYGPIKELISDRTPPIYRDVLFRDYMMHFASEGITARALDHFKL</sequence>
<dbReference type="InterPro" id="IPR044861">
    <property type="entry name" value="IPNS-like_FE2OG_OXY"/>
</dbReference>